<feature type="region of interest" description="Disordered" evidence="1">
    <location>
        <begin position="205"/>
        <end position="231"/>
    </location>
</feature>
<evidence type="ECO:0000313" key="2">
    <source>
        <dbReference type="EMBL" id="QJR99735.1"/>
    </source>
</evidence>
<dbReference type="InterPro" id="IPR023214">
    <property type="entry name" value="HAD_sf"/>
</dbReference>
<keyword evidence="2" id="KW-0378">Hydrolase</keyword>
<sequence length="231" mass="25744">MPREIAAFTHKEYQMFFVFCGLDGTMADNRARSYLLPPIGSESAQEWRPFHDACRTDLPVPLIVEIAQAFSSIPAVRFVYLTHRPESVRSMTTNWLYHNGAPTLNVPLMMRDDLDSRPSHLYKAEMITRQLSTVSDDPLNVEFVLIEDNPEICSYIQGVFPRVRIIKPQTFCAVVLRKADVAGDLEAFLPPVELVEPVVQPTGESDLDAVASELSPATQDPVSPDLGEVAA</sequence>
<name>A0A6M4NQG0_AERCA</name>
<evidence type="ECO:0000256" key="1">
    <source>
        <dbReference type="SAM" id="MobiDB-lite"/>
    </source>
</evidence>
<reference evidence="2" key="1">
    <citation type="submission" date="2019-10" db="EMBL/GenBank/DDBJ databases">
        <authorList>
            <person name="Zhou D."/>
            <person name="Cheng Q."/>
        </authorList>
    </citation>
    <scope>NUCLEOTIDE SEQUENCE</scope>
    <source>
        <strain evidence="2">1507-17068</strain>
        <plasmid evidence="2">p717068-IMP</plasmid>
    </source>
</reference>
<geneLocation type="plasmid" evidence="2">
    <name>p717068-IMP</name>
</geneLocation>
<protein>
    <submittedName>
        <fullName evidence="2">Haloacid dehalogenase-like hydrolase</fullName>
    </submittedName>
</protein>
<dbReference type="RefSeq" id="WP_181715870.1">
    <property type="nucleotide sequence ID" value="NZ_MN629346.1"/>
</dbReference>
<dbReference type="AlphaFoldDB" id="A0A6M4NQG0"/>
<dbReference type="Gene3D" id="3.40.50.1000">
    <property type="entry name" value="HAD superfamily/HAD-like"/>
    <property type="match status" value="1"/>
</dbReference>
<proteinExistence type="predicted"/>
<organism evidence="2">
    <name type="scientific">Aeromonas caviae</name>
    <name type="common">Aeromonas punctata</name>
    <dbReference type="NCBI Taxonomy" id="648"/>
    <lineage>
        <taxon>Bacteria</taxon>
        <taxon>Pseudomonadati</taxon>
        <taxon>Pseudomonadota</taxon>
        <taxon>Gammaproteobacteria</taxon>
        <taxon>Aeromonadales</taxon>
        <taxon>Aeromonadaceae</taxon>
        <taxon>Aeromonas</taxon>
    </lineage>
</organism>
<dbReference type="GO" id="GO:0016787">
    <property type="term" value="F:hydrolase activity"/>
    <property type="evidence" value="ECO:0007669"/>
    <property type="project" value="UniProtKB-KW"/>
</dbReference>
<dbReference type="EMBL" id="MN629346">
    <property type="protein sequence ID" value="QJR99735.1"/>
    <property type="molecule type" value="Genomic_DNA"/>
</dbReference>
<accession>A0A6M4NQG0</accession>
<keyword evidence="2" id="KW-0614">Plasmid</keyword>